<gene>
    <name evidence="3" type="ORF">L9059_09595</name>
</gene>
<dbReference type="CDD" id="cd00063">
    <property type="entry name" value="FN3"/>
    <property type="match status" value="6"/>
</dbReference>
<accession>A0ABT0EXF3</accession>
<dbReference type="InterPro" id="IPR050991">
    <property type="entry name" value="ECM_Regulatory_Proteins"/>
</dbReference>
<dbReference type="RefSeq" id="WP_247290348.1">
    <property type="nucleotide sequence ID" value="NZ_JAKNRW010000005.1"/>
</dbReference>
<dbReference type="EMBL" id="JAKNRW010000005">
    <property type="protein sequence ID" value="MCK1790433.1"/>
    <property type="molecule type" value="Genomic_DNA"/>
</dbReference>
<dbReference type="Gene3D" id="2.60.40.10">
    <property type="entry name" value="Immunoglobulins"/>
    <property type="match status" value="5"/>
</dbReference>
<evidence type="ECO:0000256" key="1">
    <source>
        <dbReference type="ARBA" id="ARBA00022737"/>
    </source>
</evidence>
<dbReference type="PANTHER" id="PTHR46708">
    <property type="entry name" value="TENASCIN"/>
    <property type="match status" value="1"/>
</dbReference>
<dbReference type="Proteomes" id="UP001299876">
    <property type="component" value="Unassembled WGS sequence"/>
</dbReference>
<evidence type="ECO:0000313" key="4">
    <source>
        <dbReference type="Proteomes" id="UP001299876"/>
    </source>
</evidence>
<dbReference type="Pfam" id="PF00041">
    <property type="entry name" value="fn3"/>
    <property type="match status" value="3"/>
</dbReference>
<reference evidence="3 4" key="1">
    <citation type="submission" date="2022-02" db="EMBL/GenBank/DDBJ databases">
        <title>Comparative genomics of the first Antarctic Pseudomonas spp. capable of biotransforming 2,4,6-Trinitrotoluene.</title>
        <authorList>
            <person name="Cabrera M.A."/>
            <person name="Marquez S.L."/>
            <person name="Perez-Donoso J.M."/>
        </authorList>
    </citation>
    <scope>NUCLEOTIDE SEQUENCE [LARGE SCALE GENOMIC DNA]</scope>
    <source>
        <strain evidence="3 4">TNT19</strain>
    </source>
</reference>
<name>A0ABT0EXF3_9PSED</name>
<dbReference type="InterPro" id="IPR003961">
    <property type="entry name" value="FN3_dom"/>
</dbReference>
<comment type="caution">
    <text evidence="3">The sequence shown here is derived from an EMBL/GenBank/DDBJ whole genome shotgun (WGS) entry which is preliminary data.</text>
</comment>
<proteinExistence type="predicted"/>
<evidence type="ECO:0000313" key="3">
    <source>
        <dbReference type="EMBL" id="MCK1790433.1"/>
    </source>
</evidence>
<dbReference type="InterPro" id="IPR013783">
    <property type="entry name" value="Ig-like_fold"/>
</dbReference>
<protein>
    <recommendedName>
        <fullName evidence="2">Fibronectin type-III domain-containing protein</fullName>
    </recommendedName>
</protein>
<evidence type="ECO:0000259" key="2">
    <source>
        <dbReference type="PROSITE" id="PS50853"/>
    </source>
</evidence>
<dbReference type="SMART" id="SM00060">
    <property type="entry name" value="FN3"/>
    <property type="match status" value="7"/>
</dbReference>
<dbReference type="InterPro" id="IPR036116">
    <property type="entry name" value="FN3_sf"/>
</dbReference>
<dbReference type="PANTHER" id="PTHR46708:SF2">
    <property type="entry name" value="FIBRONECTIN TYPE-III DOMAIN-CONTAINING PROTEIN"/>
    <property type="match status" value="1"/>
</dbReference>
<dbReference type="PROSITE" id="PS50853">
    <property type="entry name" value="FN3"/>
    <property type="match status" value="2"/>
</dbReference>
<organism evidence="3 4">
    <name type="scientific">Pseudomonas violetae</name>
    <dbReference type="NCBI Taxonomy" id="2915813"/>
    <lineage>
        <taxon>Bacteria</taxon>
        <taxon>Pseudomonadati</taxon>
        <taxon>Pseudomonadota</taxon>
        <taxon>Gammaproteobacteria</taxon>
        <taxon>Pseudomonadales</taxon>
        <taxon>Pseudomonadaceae</taxon>
        <taxon>Pseudomonas</taxon>
    </lineage>
</organism>
<feature type="domain" description="Fibronectin type-III" evidence="2">
    <location>
        <begin position="395"/>
        <end position="488"/>
    </location>
</feature>
<keyword evidence="4" id="KW-1185">Reference proteome</keyword>
<dbReference type="SUPFAM" id="SSF49265">
    <property type="entry name" value="Fibronectin type III"/>
    <property type="match status" value="4"/>
</dbReference>
<keyword evidence="1" id="KW-0677">Repeat</keyword>
<feature type="domain" description="Fibronectin type-III" evidence="2">
    <location>
        <begin position="305"/>
        <end position="393"/>
    </location>
</feature>
<sequence length="745" mass="81607">MARISTIFECPDATERVLDCRHLLSAASIRIKSRAELALSEMTTLTCSGVLADGSVSRLQLRQVEPLDDRARNSDLRFEIPLHYLNSLNDKSKLQMTLLAEDLQVISSEILSVLTLTQSCGMLAPIAMLPLYFDGHTPTSFRVTSMYNDAHIKFEVGYGRDDQWPTRIDTFESVNKTNTITGLQPLTKYFVNVRVLTSQGWVDFPEGVTHTQQGLELPDAPTDLSAGSASYSVALTWKESALATGYRVSYGLHPNGSVIDTATFLTPGGTMSGLNSNTSYYFDLLAYNTAGNSPSVRATAITLQVPAPPASVHATPAILTMDLTWSPSTGANRYIVRHGVESGGAAQTETVYSTSYQLTGLSKNTLYFVEVAAANANGSSLPTRITQKTLDGPPIPSRPGPMHKVVTFDKVEVNWVGSSAPNFEFVYGLDDKYPEVIGRHTTKYFHHSIIYLAPDTKYFLELRAFNESGYSEPSSTSVITGPDMTQPRGVHNPGRTFSESWLKWESPVDQSYLIDYEITCPGREPVRTTALEHILTDLIPEKAYTFNIQPRRIAGPVPAMPVSIQVVTHDRVPPTKPGNLKLTASARGDATLDWRASEDNVGVTGYQMRRNGEAWVAVSGTSCPVTGLIDGVVERFEVRARDAAGNWSIPACVSSRNAPPNPPQNFRYSQLGALSIMEWDAPIATMEVTGYEVVLTGPQGGELRYSVVNRVLMQVLRPQTRYDVRIFAKNAGGNSLPLIAQMTTK</sequence>